<evidence type="ECO:0000256" key="1">
    <source>
        <dbReference type="ARBA" id="ARBA00002442"/>
    </source>
</evidence>
<evidence type="ECO:0000256" key="10">
    <source>
        <dbReference type="ARBA" id="ARBA00022989"/>
    </source>
</evidence>
<keyword evidence="10 12" id="KW-1133">Transmembrane helix</keyword>
<gene>
    <name evidence="13" type="primary">ccmD</name>
    <name evidence="13" type="ORF">WKW82_04570</name>
</gene>
<comment type="function">
    <text evidence="1 12">Required for the export of heme to the periplasm for the biogenesis of c-type cytochromes.</text>
</comment>
<sequence length="46" mass="5264">MTGTDHTFYIVAAYGVTLVLLAAEVWTLVRRSRAQARREDDARRAR</sequence>
<keyword evidence="7 12" id="KW-0997">Cell inner membrane</keyword>
<keyword evidence="5 12" id="KW-0813">Transport</keyword>
<proteinExistence type="inferred from homology"/>
<keyword evidence="11 12" id="KW-0472">Membrane</keyword>
<comment type="similarity">
    <text evidence="3 12">Belongs to the CcmD/CycX/HelD family.</text>
</comment>
<accession>A0ABU8WEJ3</accession>
<keyword evidence="8 12" id="KW-0812">Transmembrane</keyword>
<name>A0ABU8WEJ3_9BURK</name>
<feature type="transmembrane region" description="Helical" evidence="12">
    <location>
        <begin position="6"/>
        <end position="29"/>
    </location>
</feature>
<keyword evidence="6 12" id="KW-1003">Cell membrane</keyword>
<evidence type="ECO:0000256" key="2">
    <source>
        <dbReference type="ARBA" id="ARBA00004377"/>
    </source>
</evidence>
<evidence type="ECO:0000313" key="14">
    <source>
        <dbReference type="Proteomes" id="UP001385892"/>
    </source>
</evidence>
<dbReference type="Proteomes" id="UP001385892">
    <property type="component" value="Unassembled WGS sequence"/>
</dbReference>
<evidence type="ECO:0000256" key="4">
    <source>
        <dbReference type="ARBA" id="ARBA00016461"/>
    </source>
</evidence>
<evidence type="ECO:0000256" key="9">
    <source>
        <dbReference type="ARBA" id="ARBA00022748"/>
    </source>
</evidence>
<keyword evidence="9 12" id="KW-0201">Cytochrome c-type biogenesis</keyword>
<evidence type="ECO:0000256" key="6">
    <source>
        <dbReference type="ARBA" id="ARBA00022475"/>
    </source>
</evidence>
<protein>
    <recommendedName>
        <fullName evidence="4 12">Heme exporter protein D</fullName>
    </recommendedName>
</protein>
<dbReference type="InterPro" id="IPR007078">
    <property type="entry name" value="Haem_export_protD_CcmD"/>
</dbReference>
<evidence type="ECO:0000256" key="3">
    <source>
        <dbReference type="ARBA" id="ARBA00008741"/>
    </source>
</evidence>
<comment type="caution">
    <text evidence="13">The sequence shown here is derived from an EMBL/GenBank/DDBJ whole genome shotgun (WGS) entry which is preliminary data.</text>
</comment>
<evidence type="ECO:0000313" key="13">
    <source>
        <dbReference type="EMBL" id="MEJ8845905.1"/>
    </source>
</evidence>
<reference evidence="13 14" key="1">
    <citation type="submission" date="2024-03" db="EMBL/GenBank/DDBJ databases">
        <title>Novel species of the genus Variovorax.</title>
        <authorList>
            <person name="Liu Q."/>
            <person name="Xin Y.-H."/>
        </authorList>
    </citation>
    <scope>NUCLEOTIDE SEQUENCE [LARGE SCALE GENOMIC DNA]</scope>
    <source>
        <strain evidence="13 14">KACC 18900</strain>
    </source>
</reference>
<dbReference type="Pfam" id="PF04995">
    <property type="entry name" value="CcmD"/>
    <property type="match status" value="1"/>
</dbReference>
<evidence type="ECO:0000256" key="8">
    <source>
        <dbReference type="ARBA" id="ARBA00022692"/>
    </source>
</evidence>
<organism evidence="13 14">
    <name type="scientific">Variovorax rhizosphaerae</name>
    <dbReference type="NCBI Taxonomy" id="1836200"/>
    <lineage>
        <taxon>Bacteria</taxon>
        <taxon>Pseudomonadati</taxon>
        <taxon>Pseudomonadota</taxon>
        <taxon>Betaproteobacteria</taxon>
        <taxon>Burkholderiales</taxon>
        <taxon>Comamonadaceae</taxon>
        <taxon>Variovorax</taxon>
    </lineage>
</organism>
<evidence type="ECO:0000256" key="12">
    <source>
        <dbReference type="RuleBase" id="RU363101"/>
    </source>
</evidence>
<evidence type="ECO:0000256" key="11">
    <source>
        <dbReference type="ARBA" id="ARBA00023136"/>
    </source>
</evidence>
<keyword evidence="14" id="KW-1185">Reference proteome</keyword>
<dbReference type="NCBIfam" id="TIGR03141">
    <property type="entry name" value="cytochro_ccmD"/>
    <property type="match status" value="1"/>
</dbReference>
<dbReference type="EMBL" id="JBBKZT010000002">
    <property type="protein sequence ID" value="MEJ8845905.1"/>
    <property type="molecule type" value="Genomic_DNA"/>
</dbReference>
<comment type="subcellular location">
    <subcellularLocation>
        <location evidence="2 12">Cell inner membrane</location>
        <topology evidence="2 12">Single-pass membrane protein</topology>
    </subcellularLocation>
</comment>
<dbReference type="RefSeq" id="WP_340341065.1">
    <property type="nucleotide sequence ID" value="NZ_JBBKZT010000002.1"/>
</dbReference>
<evidence type="ECO:0000256" key="5">
    <source>
        <dbReference type="ARBA" id="ARBA00022448"/>
    </source>
</evidence>
<evidence type="ECO:0000256" key="7">
    <source>
        <dbReference type="ARBA" id="ARBA00022519"/>
    </source>
</evidence>